<feature type="region of interest" description="Disordered" evidence="6">
    <location>
        <begin position="175"/>
        <end position="220"/>
    </location>
</feature>
<evidence type="ECO:0000259" key="7">
    <source>
        <dbReference type="PROSITE" id="PS50862"/>
    </source>
</evidence>
<sequence length="746" mass="83747">MLDIVGTAIRKPSNPTVLLKTAMETLLGRRHASAARQAVPATRISEWLTDDGPARMVLPLDSDKPKEVAWSKHTPASAAFPAHTLHTALARKNGLLSTPLQKFSWDPRCQPPAKRRLTKRGAATRLAFTREEDDLLIKLRSQRLRWKDIHEQYNKAFPQRERSRQTALFLAVAEVEAPPRSPLPPPQINEKDSRHQRAPSTARLDSVAPTSDGGSSTGVRREVLKSIATAKSTSDVTWIFTDQQSSSNLGSSSARDYQNAAALRGSPFISIIMHCKLDENLERAAGGDRGNGSNTKLTDLGILRSIGEREDIFHFKDEYEAELDVTHLSPSEAAALEKSFELRTRRFADIRGFKHEFAGDFHEGPPGREVRILCWLVGRPRHHGAVLFLPIGDSMGTIQVVAKSSKVPRLSELKALRPELGLMVLGSLASCRDSTLEIVAHDIGIISKATSMLHPDVRYARPSILESQNTDALLSHRHLYLRNPIILALNLYRSQCFSVVHEWFKIHKFVEISAPLITPSILYEANSAIHISNLKTSKILFLSQCAGFYLEAAAHAHERVYNLGPSFRNESRTNRHLMEYWHIKAELCSGEMNDIMDLVEIFIRHEISFGQNISKQAEDLLTDYFRGPVWLAHKPRGLEPFPHRIYPADEELTMTADLISSGGFGEICGVAEKSFTREDLELRLKEKGKSEMQDVYGWVLQSRDFGIVPHTAFGRGFERVLRWFCGVAHVKDMIPFPRIFGRDPTP</sequence>
<evidence type="ECO:0000313" key="9">
    <source>
        <dbReference type="Proteomes" id="UP001201980"/>
    </source>
</evidence>
<dbReference type="AlphaFoldDB" id="A0AAD5WWZ3"/>
<dbReference type="PANTHER" id="PTHR22594">
    <property type="entry name" value="ASPARTYL/LYSYL-TRNA SYNTHETASE"/>
    <property type="match status" value="1"/>
</dbReference>
<dbReference type="Proteomes" id="UP001201980">
    <property type="component" value="Unassembled WGS sequence"/>
</dbReference>
<evidence type="ECO:0000256" key="5">
    <source>
        <dbReference type="ARBA" id="ARBA00023146"/>
    </source>
</evidence>
<name>A0AAD5WWZ3_9PEZI</name>
<dbReference type="EMBL" id="JAKWBI020000014">
    <property type="protein sequence ID" value="KAJ2906433.1"/>
    <property type="molecule type" value="Genomic_DNA"/>
</dbReference>
<keyword evidence="1" id="KW-0436">Ligase</keyword>
<dbReference type="InterPro" id="IPR004364">
    <property type="entry name" value="Aa-tRNA-synt_II"/>
</dbReference>
<keyword evidence="2" id="KW-0547">Nucleotide-binding</keyword>
<proteinExistence type="predicted"/>
<dbReference type="Gene3D" id="2.40.50.140">
    <property type="entry name" value="Nucleic acid-binding proteins"/>
    <property type="match status" value="1"/>
</dbReference>
<evidence type="ECO:0000256" key="2">
    <source>
        <dbReference type="ARBA" id="ARBA00022741"/>
    </source>
</evidence>
<evidence type="ECO:0000256" key="6">
    <source>
        <dbReference type="SAM" id="MobiDB-lite"/>
    </source>
</evidence>
<dbReference type="InterPro" id="IPR012340">
    <property type="entry name" value="NA-bd_OB-fold"/>
</dbReference>
<reference evidence="8" key="1">
    <citation type="submission" date="2022-07" db="EMBL/GenBank/DDBJ databases">
        <title>Draft genome sequence of Zalerion maritima ATCC 34329, a (micro)plastics degrading marine fungus.</title>
        <authorList>
            <person name="Paco A."/>
            <person name="Goncalves M.F.M."/>
            <person name="Rocha-Santos T.A.P."/>
            <person name="Alves A."/>
        </authorList>
    </citation>
    <scope>NUCLEOTIDE SEQUENCE</scope>
    <source>
        <strain evidence="8">ATCC 34329</strain>
    </source>
</reference>
<evidence type="ECO:0000256" key="1">
    <source>
        <dbReference type="ARBA" id="ARBA00022598"/>
    </source>
</evidence>
<keyword evidence="4" id="KW-0648">Protein biosynthesis</keyword>
<dbReference type="GO" id="GO:0005524">
    <property type="term" value="F:ATP binding"/>
    <property type="evidence" value="ECO:0007669"/>
    <property type="project" value="UniProtKB-KW"/>
</dbReference>
<dbReference type="Gene3D" id="3.30.930.10">
    <property type="entry name" value="Bira Bifunctional Protein, Domain 2"/>
    <property type="match status" value="2"/>
</dbReference>
<dbReference type="Pfam" id="PF00152">
    <property type="entry name" value="tRNA-synt_2"/>
    <property type="match status" value="2"/>
</dbReference>
<evidence type="ECO:0000256" key="3">
    <source>
        <dbReference type="ARBA" id="ARBA00022840"/>
    </source>
</evidence>
<gene>
    <name evidence="8" type="ORF">MKZ38_001793</name>
</gene>
<feature type="domain" description="Aminoacyl-transfer RNA synthetases class-II family profile" evidence="7">
    <location>
        <begin position="498"/>
        <end position="735"/>
    </location>
</feature>
<dbReference type="PROSITE" id="PS50862">
    <property type="entry name" value="AA_TRNA_LIGASE_II"/>
    <property type="match status" value="1"/>
</dbReference>
<dbReference type="InterPro" id="IPR045864">
    <property type="entry name" value="aa-tRNA-synth_II/BPL/LPL"/>
</dbReference>
<organism evidence="8 9">
    <name type="scientific">Zalerion maritima</name>
    <dbReference type="NCBI Taxonomy" id="339359"/>
    <lineage>
        <taxon>Eukaryota</taxon>
        <taxon>Fungi</taxon>
        <taxon>Dikarya</taxon>
        <taxon>Ascomycota</taxon>
        <taxon>Pezizomycotina</taxon>
        <taxon>Sordariomycetes</taxon>
        <taxon>Lulworthiomycetidae</taxon>
        <taxon>Lulworthiales</taxon>
        <taxon>Lulworthiaceae</taxon>
        <taxon>Zalerion</taxon>
    </lineage>
</organism>
<dbReference type="SUPFAM" id="SSF55681">
    <property type="entry name" value="Class II aaRS and biotin synthetases"/>
    <property type="match status" value="1"/>
</dbReference>
<comment type="caution">
    <text evidence="8">The sequence shown here is derived from an EMBL/GenBank/DDBJ whole genome shotgun (WGS) entry which is preliminary data.</text>
</comment>
<evidence type="ECO:0000313" key="8">
    <source>
        <dbReference type="EMBL" id="KAJ2906433.1"/>
    </source>
</evidence>
<dbReference type="GO" id="GO:0004812">
    <property type="term" value="F:aminoacyl-tRNA ligase activity"/>
    <property type="evidence" value="ECO:0007669"/>
    <property type="project" value="UniProtKB-KW"/>
</dbReference>
<dbReference type="PANTHER" id="PTHR22594:SF34">
    <property type="entry name" value="ASPARAGINE--TRNA LIGASE, MITOCHONDRIAL-RELATED"/>
    <property type="match status" value="1"/>
</dbReference>
<keyword evidence="5" id="KW-0030">Aminoacyl-tRNA synthetase</keyword>
<dbReference type="InterPro" id="IPR006195">
    <property type="entry name" value="aa-tRNA-synth_II"/>
</dbReference>
<accession>A0AAD5WWZ3</accession>
<dbReference type="SUPFAM" id="SSF50249">
    <property type="entry name" value="Nucleic acid-binding proteins"/>
    <property type="match status" value="1"/>
</dbReference>
<evidence type="ECO:0000256" key="4">
    <source>
        <dbReference type="ARBA" id="ARBA00022917"/>
    </source>
</evidence>
<keyword evidence="9" id="KW-1185">Reference proteome</keyword>
<feature type="compositionally biased region" description="Polar residues" evidence="6">
    <location>
        <begin position="208"/>
        <end position="218"/>
    </location>
</feature>
<dbReference type="GO" id="GO:0006421">
    <property type="term" value="P:asparaginyl-tRNA aminoacylation"/>
    <property type="evidence" value="ECO:0007669"/>
    <property type="project" value="TreeGrafter"/>
</dbReference>
<keyword evidence="3" id="KW-0067">ATP-binding</keyword>
<protein>
    <recommendedName>
        <fullName evidence="7">Aminoacyl-transfer RNA synthetases class-II family profile domain-containing protein</fullName>
    </recommendedName>
</protein>